<proteinExistence type="predicted"/>
<name>A0AAN8B184_9TELE</name>
<reference evidence="1 2" key="1">
    <citation type="journal article" date="2023" name="Mol. Biol. Evol.">
        <title>Genomics of Secondarily Temperate Adaptation in the Only Non-Antarctic Icefish.</title>
        <authorList>
            <person name="Rivera-Colon A.G."/>
            <person name="Rayamajhi N."/>
            <person name="Minhas B.F."/>
            <person name="Madrigal G."/>
            <person name="Bilyk K.T."/>
            <person name="Yoon V."/>
            <person name="Hune M."/>
            <person name="Gregory S."/>
            <person name="Cheng C.H.C."/>
            <person name="Catchen J.M."/>
        </authorList>
    </citation>
    <scope>NUCLEOTIDE SEQUENCE [LARGE SCALE GENOMIC DNA]</scope>
    <source>
        <strain evidence="1">JC2023a</strain>
    </source>
</reference>
<dbReference type="AlphaFoldDB" id="A0AAN8B184"/>
<dbReference type="EMBL" id="JAULUE010002067">
    <property type="protein sequence ID" value="KAK5876288.1"/>
    <property type="molecule type" value="Genomic_DNA"/>
</dbReference>
<evidence type="ECO:0000313" key="2">
    <source>
        <dbReference type="Proteomes" id="UP001335648"/>
    </source>
</evidence>
<sequence>MNRAAASSTSVSCSLKNTHLLSCLLITNEFWLGRVQTVTDPQTQPCVSRDGGGLPLRGPEARCSSAPWPMHCSLLVDTDADRALQSADLRLTDPQAAQ</sequence>
<keyword evidence="2" id="KW-1185">Reference proteome</keyword>
<protein>
    <submittedName>
        <fullName evidence="1">Uncharacterized protein</fullName>
    </submittedName>
</protein>
<dbReference type="Proteomes" id="UP001335648">
    <property type="component" value="Unassembled WGS sequence"/>
</dbReference>
<comment type="caution">
    <text evidence="1">The sequence shown here is derived from an EMBL/GenBank/DDBJ whole genome shotgun (WGS) entry which is preliminary data.</text>
</comment>
<evidence type="ECO:0000313" key="1">
    <source>
        <dbReference type="EMBL" id="KAK5876288.1"/>
    </source>
</evidence>
<organism evidence="1 2">
    <name type="scientific">Champsocephalus esox</name>
    <name type="common">pike icefish</name>
    <dbReference type="NCBI Taxonomy" id="159716"/>
    <lineage>
        <taxon>Eukaryota</taxon>
        <taxon>Metazoa</taxon>
        <taxon>Chordata</taxon>
        <taxon>Craniata</taxon>
        <taxon>Vertebrata</taxon>
        <taxon>Euteleostomi</taxon>
        <taxon>Actinopterygii</taxon>
        <taxon>Neopterygii</taxon>
        <taxon>Teleostei</taxon>
        <taxon>Neoteleostei</taxon>
        <taxon>Acanthomorphata</taxon>
        <taxon>Eupercaria</taxon>
        <taxon>Perciformes</taxon>
        <taxon>Notothenioidei</taxon>
        <taxon>Channichthyidae</taxon>
        <taxon>Champsocephalus</taxon>
    </lineage>
</organism>
<accession>A0AAN8B184</accession>
<gene>
    <name evidence="1" type="ORF">CesoFtcFv8_025656</name>
</gene>